<dbReference type="RefSeq" id="WP_182387715.1">
    <property type="nucleotide sequence ID" value="NZ_JACGDG010000030.1"/>
</dbReference>
<proteinExistence type="predicted"/>
<reference evidence="2 3" key="1">
    <citation type="submission" date="2020-07" db="EMBL/GenBank/DDBJ databases">
        <title>Diversity of carbapenemase encoding genes among Pseudomonas putida group clinical isolates in a tertiary Brazilian hospital.</title>
        <authorList>
            <person name="Alberto-Lei F."/>
            <person name="Nodari C.S."/>
            <person name="Streling A.P."/>
            <person name="Paulino J.T."/>
            <person name="Bessa-Neto F.O."/>
            <person name="Cayo R."/>
            <person name="Gales A.C."/>
        </authorList>
    </citation>
    <scope>NUCLEOTIDE SEQUENCE [LARGE SCALE GENOMIC DNA]</scope>
    <source>
        <strain evidence="2 3">12464</strain>
    </source>
</reference>
<evidence type="ECO:0000313" key="2">
    <source>
        <dbReference type="EMBL" id="MBA6118966.1"/>
    </source>
</evidence>
<dbReference type="InterPro" id="IPR037883">
    <property type="entry name" value="Knr4/Smi1-like_sf"/>
</dbReference>
<dbReference type="InterPro" id="IPR018958">
    <property type="entry name" value="Knr4/Smi1-like_dom"/>
</dbReference>
<evidence type="ECO:0000259" key="1">
    <source>
        <dbReference type="SMART" id="SM00860"/>
    </source>
</evidence>
<sequence length="157" mass="16869">MSYIDLLEAEIIASGEDPAFAGGASDDVINDFENALGVKFPPSYILFLKKYGALSFAGDTYYGITKSGVDATAIPSMAFATKSARADGDADDSMVVIKASGYGPIYSIDTSIVGGDGESVVVETELSFKRTGEKNVIHQNFREFFSHMIRQAIKELD</sequence>
<dbReference type="SMART" id="SM00860">
    <property type="entry name" value="SMI1_KNR4"/>
    <property type="match status" value="1"/>
</dbReference>
<gene>
    <name evidence="2" type="ORF">H4C47_24970</name>
</gene>
<dbReference type="Proteomes" id="UP000553948">
    <property type="component" value="Unassembled WGS sequence"/>
</dbReference>
<name>A0A7W2L5W3_PSEPU</name>
<dbReference type="AlphaFoldDB" id="A0A7W2L5W3"/>
<evidence type="ECO:0000313" key="3">
    <source>
        <dbReference type="Proteomes" id="UP000553948"/>
    </source>
</evidence>
<dbReference type="Gene3D" id="3.40.1580.10">
    <property type="entry name" value="SMI1/KNR4-like"/>
    <property type="match status" value="1"/>
</dbReference>
<feature type="domain" description="Knr4/Smi1-like" evidence="1">
    <location>
        <begin position="23"/>
        <end position="147"/>
    </location>
</feature>
<accession>A0A7W2L5W3</accession>
<dbReference type="SUPFAM" id="SSF160631">
    <property type="entry name" value="SMI1/KNR4-like"/>
    <property type="match status" value="1"/>
</dbReference>
<protein>
    <submittedName>
        <fullName evidence="2">SMI1/KNR4 family protein</fullName>
    </submittedName>
</protein>
<dbReference type="EMBL" id="JACGDG010000030">
    <property type="protein sequence ID" value="MBA6118966.1"/>
    <property type="molecule type" value="Genomic_DNA"/>
</dbReference>
<comment type="caution">
    <text evidence="2">The sequence shown here is derived from an EMBL/GenBank/DDBJ whole genome shotgun (WGS) entry which is preliminary data.</text>
</comment>
<organism evidence="2 3">
    <name type="scientific">Pseudomonas putida</name>
    <name type="common">Arthrobacter siderocapsulatus</name>
    <dbReference type="NCBI Taxonomy" id="303"/>
    <lineage>
        <taxon>Bacteria</taxon>
        <taxon>Pseudomonadati</taxon>
        <taxon>Pseudomonadota</taxon>
        <taxon>Gammaproteobacteria</taxon>
        <taxon>Pseudomonadales</taxon>
        <taxon>Pseudomonadaceae</taxon>
        <taxon>Pseudomonas</taxon>
    </lineage>
</organism>
<dbReference type="Pfam" id="PF14568">
    <property type="entry name" value="SUKH_6"/>
    <property type="match status" value="1"/>
</dbReference>